<sequence>MPPHPASLLRVLAFCALGLATPLAAQAEGKSIIVLDGSGSMWGQIDGRAKLEIAREALSGVLAGVAPETELGLMVYGHRSKGDCNDIELMVPPAAGTGPAIAAAAAGMQFLGKTPLTEAVRRAAAELRSTEEKATVILITDGIETCDADPCALGAELEASGVDFTAHVVGFGLTAEEGKQVACLADATGGLYIEAKDAGSLTEALKTTVVVAEPPPPPPAPEPKPAPKPAPAAVEFNLMPRLFYAAGGEEVADDLGAAWELHLINADGSTGERLTTEYGSIKLNYPPGSYRLLVSLDEARVETDVTPTADAVARPDVILNAGVLVIHPRGSADGPVEDDAAVIFWQGEERITTHYGDTSRIVPAGPLDVEVTVGKASVRQTLTVVAGERLEVDMIAAAGLAAIEGYYAEGTQMEGGDHTVTILAAKQALDGSRERIDTAYGAGSQFTLPPGDYLVRVEQDLASAESAFTVKPGERVDVPVILNAGVMAISAPGATSIEIEGAKKNIEGKRPRLHTSYDAELSLVAAAGDYVVLVFRGDVKTEVPVSVKAGERSEVAVP</sequence>
<protein>
    <submittedName>
        <fullName evidence="3">von Willebrand factor type A</fullName>
    </submittedName>
</protein>
<dbReference type="InterPro" id="IPR036465">
    <property type="entry name" value="vWFA_dom_sf"/>
</dbReference>
<reference evidence="3 4" key="1">
    <citation type="submission" date="2009-08" db="EMBL/GenBank/DDBJ databases">
        <title>The draft genome of Rhodobacter sp. SW2.</title>
        <authorList>
            <consortium name="US DOE Joint Genome Institute (JGI-PGF)"/>
            <person name="Lucas S."/>
            <person name="Copeland A."/>
            <person name="Lapidus A."/>
            <person name="Glavina del Rio T."/>
            <person name="Tice H."/>
            <person name="Bruce D."/>
            <person name="Goodwin L."/>
            <person name="Pitluck S."/>
            <person name="Larimer F."/>
            <person name="Land M.L."/>
            <person name="Hauser L."/>
            <person name="Emerson D."/>
        </authorList>
    </citation>
    <scope>NUCLEOTIDE SEQUENCE [LARGE SCALE GENOMIC DNA]</scope>
    <source>
        <strain evidence="3 4">SW2</strain>
    </source>
</reference>
<comment type="caution">
    <text evidence="3">The sequence shown here is derived from an EMBL/GenBank/DDBJ whole genome shotgun (WGS) entry which is preliminary data.</text>
</comment>
<dbReference type="eggNOG" id="COG2304">
    <property type="taxonomic scope" value="Bacteria"/>
</dbReference>
<dbReference type="AlphaFoldDB" id="C8RYY1"/>
<dbReference type="OrthoDB" id="9783818at2"/>
<dbReference type="Pfam" id="PF13519">
    <property type="entry name" value="VWA_2"/>
    <property type="match status" value="1"/>
</dbReference>
<dbReference type="Gene3D" id="3.40.50.410">
    <property type="entry name" value="von Willebrand factor, type A domain"/>
    <property type="match status" value="1"/>
</dbReference>
<accession>C8RYY1</accession>
<proteinExistence type="predicted"/>
<dbReference type="InterPro" id="IPR002035">
    <property type="entry name" value="VWF_A"/>
</dbReference>
<dbReference type="Proteomes" id="UP000010121">
    <property type="component" value="Unassembled WGS sequence"/>
</dbReference>
<organism evidence="3 4">
    <name type="scientific">Rhodobacter ferrooxidans</name>
    <dbReference type="NCBI Taxonomy" id="371731"/>
    <lineage>
        <taxon>Bacteria</taxon>
        <taxon>Pseudomonadati</taxon>
        <taxon>Pseudomonadota</taxon>
        <taxon>Alphaproteobacteria</taxon>
        <taxon>Rhodobacterales</taxon>
        <taxon>Rhodobacter group</taxon>
        <taxon>Rhodobacter</taxon>
    </lineage>
</organism>
<dbReference type="RefSeq" id="WP_008028705.1">
    <property type="nucleotide sequence ID" value="NZ_ACYY01000005.1"/>
</dbReference>
<keyword evidence="1" id="KW-0732">Signal</keyword>
<evidence type="ECO:0000313" key="3">
    <source>
        <dbReference type="EMBL" id="EEW25938.1"/>
    </source>
</evidence>
<dbReference type="SUPFAM" id="SSF53300">
    <property type="entry name" value="vWA-like"/>
    <property type="match status" value="1"/>
</dbReference>
<dbReference type="EMBL" id="ACYY01000005">
    <property type="protein sequence ID" value="EEW25938.1"/>
    <property type="molecule type" value="Genomic_DNA"/>
</dbReference>
<feature type="signal peptide" evidence="1">
    <location>
        <begin position="1"/>
        <end position="27"/>
    </location>
</feature>
<dbReference type="SMART" id="SM00327">
    <property type="entry name" value="VWA"/>
    <property type="match status" value="1"/>
</dbReference>
<evidence type="ECO:0000259" key="2">
    <source>
        <dbReference type="PROSITE" id="PS50234"/>
    </source>
</evidence>
<keyword evidence="4" id="KW-1185">Reference proteome</keyword>
<gene>
    <name evidence="3" type="ORF">Rsw2DRAFT_1009</name>
</gene>
<feature type="chain" id="PRO_5002991741" evidence="1">
    <location>
        <begin position="28"/>
        <end position="558"/>
    </location>
</feature>
<evidence type="ECO:0000256" key="1">
    <source>
        <dbReference type="SAM" id="SignalP"/>
    </source>
</evidence>
<dbReference type="STRING" id="371731.Rsw2DRAFT_1009"/>
<dbReference type="PROSITE" id="PS50234">
    <property type="entry name" value="VWFA"/>
    <property type="match status" value="1"/>
</dbReference>
<name>C8RYY1_9RHOB</name>
<evidence type="ECO:0000313" key="4">
    <source>
        <dbReference type="Proteomes" id="UP000010121"/>
    </source>
</evidence>
<feature type="domain" description="VWFA" evidence="2">
    <location>
        <begin position="30"/>
        <end position="209"/>
    </location>
</feature>